<feature type="domain" description="26S proteasome non-ATPase regulatory subunit 1/RPN2 N-terminal" evidence="9">
    <location>
        <begin position="192"/>
        <end position="424"/>
    </location>
</feature>
<dbReference type="Pfam" id="PF13646">
    <property type="entry name" value="HEAT_2"/>
    <property type="match status" value="1"/>
</dbReference>
<evidence type="ECO:0000313" key="10">
    <source>
        <dbReference type="EMBL" id="ETS07144.1"/>
    </source>
</evidence>
<dbReference type="FunFam" id="1.25.10.10:FF:000017">
    <property type="entry name" value="26S proteasome non-ATPase regulatory subunit 1"/>
    <property type="match status" value="1"/>
</dbReference>
<evidence type="ECO:0000256" key="5">
    <source>
        <dbReference type="ARBA" id="ARBA00022942"/>
    </source>
</evidence>
<dbReference type="GO" id="GO:0042176">
    <property type="term" value="P:regulation of protein catabolic process"/>
    <property type="evidence" value="ECO:0007669"/>
    <property type="project" value="UniProtKB-UniRule"/>
</dbReference>
<dbReference type="InterPro" id="IPR016024">
    <property type="entry name" value="ARM-type_fold"/>
</dbReference>
<keyword evidence="4" id="KW-0677">Repeat</keyword>
<dbReference type="GO" id="GO:0008540">
    <property type="term" value="C:proteasome regulatory particle, base subcomplex"/>
    <property type="evidence" value="ECO:0007669"/>
    <property type="project" value="UniProtKB-UniRule"/>
</dbReference>
<evidence type="ECO:0000259" key="9">
    <source>
        <dbReference type="Pfam" id="PF21505"/>
    </source>
</evidence>
<dbReference type="PIRSF" id="PIRSF015947">
    <property type="entry name" value="26S_Psome_Rpn2"/>
    <property type="match status" value="1"/>
</dbReference>
<gene>
    <name evidence="10" type="ORF">M419DRAFT_94937</name>
</gene>
<dbReference type="InterPro" id="IPR011989">
    <property type="entry name" value="ARM-like"/>
</dbReference>
<feature type="region of interest" description="Disordered" evidence="7">
    <location>
        <begin position="1101"/>
        <end position="1125"/>
    </location>
</feature>
<dbReference type="PANTHER" id="PTHR10943">
    <property type="entry name" value="26S PROTEASOME NON-ATPASE REGULATORY SUBUNIT"/>
    <property type="match status" value="1"/>
</dbReference>
<evidence type="ECO:0000256" key="1">
    <source>
        <dbReference type="ARBA" id="ARBA00002187"/>
    </source>
</evidence>
<dbReference type="GO" id="GO:0034515">
    <property type="term" value="C:proteasome storage granule"/>
    <property type="evidence" value="ECO:0007669"/>
    <property type="project" value="TreeGrafter"/>
</dbReference>
<dbReference type="InterPro" id="IPR002015">
    <property type="entry name" value="Proteasome/cyclosome_rpt"/>
</dbReference>
<dbReference type="AlphaFoldDB" id="A0A024SM26"/>
<organism evidence="10 11">
    <name type="scientific">Hypocrea jecorina (strain ATCC 56765 / BCRC 32924 / NRRL 11460 / Rut C-30)</name>
    <name type="common">Trichoderma reesei</name>
    <dbReference type="NCBI Taxonomy" id="1344414"/>
    <lineage>
        <taxon>Eukaryota</taxon>
        <taxon>Fungi</taxon>
        <taxon>Dikarya</taxon>
        <taxon>Ascomycota</taxon>
        <taxon>Pezizomycotina</taxon>
        <taxon>Sordariomycetes</taxon>
        <taxon>Hypocreomycetidae</taxon>
        <taxon>Hypocreales</taxon>
        <taxon>Hypocreaceae</taxon>
        <taxon>Trichoderma</taxon>
    </lineage>
</organism>
<evidence type="ECO:0000256" key="2">
    <source>
        <dbReference type="ARBA" id="ARBA00006308"/>
    </source>
</evidence>
<dbReference type="GO" id="GO:0043161">
    <property type="term" value="P:proteasome-mediated ubiquitin-dependent protein catabolic process"/>
    <property type="evidence" value="ECO:0007669"/>
    <property type="project" value="TreeGrafter"/>
</dbReference>
<dbReference type="SUPFAM" id="SSF48371">
    <property type="entry name" value="ARM repeat"/>
    <property type="match status" value="1"/>
</dbReference>
<dbReference type="OrthoDB" id="261572at2759"/>
<dbReference type="GO" id="GO:0030234">
    <property type="term" value="F:enzyme regulator activity"/>
    <property type="evidence" value="ECO:0007669"/>
    <property type="project" value="UniProtKB-UniRule"/>
</dbReference>
<dbReference type="KEGG" id="trr:M419DRAFT_94937"/>
<feature type="region of interest" description="Disordered" evidence="7">
    <location>
        <begin position="354"/>
        <end position="392"/>
    </location>
</feature>
<dbReference type="InterPro" id="IPR016642">
    <property type="entry name" value="26S_Psome_Rpn2"/>
</dbReference>
<dbReference type="InterPro" id="IPR040623">
    <property type="entry name" value="RPN2_C"/>
</dbReference>
<keyword evidence="5 6" id="KW-0647">Proteasome</keyword>
<dbReference type="Pfam" id="PF21505">
    <property type="entry name" value="RPN2_N"/>
    <property type="match status" value="2"/>
</dbReference>
<feature type="domain" description="26S proteasome non-ATPase regulatory subunit 1/RPN2 N-terminal" evidence="9">
    <location>
        <begin position="6"/>
        <end position="132"/>
    </location>
</feature>
<feature type="region of interest" description="Disordered" evidence="7">
    <location>
        <begin position="921"/>
        <end position="987"/>
    </location>
</feature>
<feature type="domain" description="26S proteasome regulatory subunit RPN2 C-terminal" evidence="8">
    <location>
        <begin position="868"/>
        <end position="1035"/>
    </location>
</feature>
<dbReference type="EMBL" id="KI911139">
    <property type="protein sequence ID" value="ETS07144.1"/>
    <property type="molecule type" value="Genomic_DNA"/>
</dbReference>
<feature type="compositionally biased region" description="Basic and acidic residues" evidence="7">
    <location>
        <begin position="362"/>
        <end position="376"/>
    </location>
</feature>
<evidence type="ECO:0000256" key="6">
    <source>
        <dbReference type="PIRNR" id="PIRNR015947"/>
    </source>
</evidence>
<dbReference type="HOGENOM" id="CLU_002323_0_1_1"/>
<feature type="region of interest" description="Disordered" evidence="7">
    <location>
        <begin position="1041"/>
        <end position="1085"/>
    </location>
</feature>
<dbReference type="GO" id="GO:0005634">
    <property type="term" value="C:nucleus"/>
    <property type="evidence" value="ECO:0007669"/>
    <property type="project" value="TreeGrafter"/>
</dbReference>
<feature type="compositionally biased region" description="Basic and acidic residues" evidence="7">
    <location>
        <begin position="946"/>
        <end position="987"/>
    </location>
</feature>
<reference evidence="11" key="1">
    <citation type="journal article" date="2013" name="Ind. Biotechnol.">
        <title>Comparative genomics analysis of Trichoderma reesei strains.</title>
        <authorList>
            <person name="Koike H."/>
            <person name="Aerts A."/>
            <person name="LaButti K."/>
            <person name="Grigoriev I.V."/>
            <person name="Baker S.E."/>
        </authorList>
    </citation>
    <scope>NUCLEOTIDE SEQUENCE [LARGE SCALE GENOMIC DNA]</scope>
    <source>
        <strain evidence="11">ATCC 56765 / BCRC 32924 / NRRL 11460 / Rut C-30</strain>
    </source>
</reference>
<evidence type="ECO:0000256" key="7">
    <source>
        <dbReference type="SAM" id="MobiDB-lite"/>
    </source>
</evidence>
<dbReference type="Pfam" id="PF18004">
    <property type="entry name" value="RPN2_C"/>
    <property type="match status" value="1"/>
</dbReference>
<name>A0A024SM26_HYPJR</name>
<proteinExistence type="inferred from homology"/>
<evidence type="ECO:0000256" key="4">
    <source>
        <dbReference type="ARBA" id="ARBA00022737"/>
    </source>
</evidence>
<feature type="compositionally biased region" description="Basic and acidic residues" evidence="7">
    <location>
        <begin position="928"/>
        <end position="937"/>
    </location>
</feature>
<evidence type="ECO:0000313" key="11">
    <source>
        <dbReference type="Proteomes" id="UP000024376"/>
    </source>
</evidence>
<dbReference type="PANTHER" id="PTHR10943:SF2">
    <property type="entry name" value="26S PROTEASOME NON-ATPASE REGULATORY SUBUNIT 1"/>
    <property type="match status" value="1"/>
</dbReference>
<dbReference type="Gene3D" id="1.25.10.10">
    <property type="entry name" value="Leucine-rich Repeat Variant"/>
    <property type="match status" value="1"/>
</dbReference>
<comment type="similarity">
    <text evidence="2 6">Belongs to the proteasome subunit S1 family.</text>
</comment>
<sequence length="1125" mass="122338">MPGLVSATGVLAFLADEEPELRVFALQTLNDDIDTVWTEVAGSLSQIEALYEDESFPERQLAALVLAKVYYHLQAYNDSMVFALAAGDLFKIDSPGEFEETIISKCVDQYIATTAAKNAAPKAAKTSDLPELSTTFATSTDGAVMSPTTPFSHTTLPPKSLLSRASIDNTILDATFQPVTKQGRSGSITQLPNNAAEASLQRIIDRLFESCLAQGRYRQVVGIAVEARNLDILRRVIKRASEDEKLSKVKGAEGQPGPAEELMEYILGICMDIVQERAFRTEILRLILDLLSEIPNPDYFAIARCVVYLNTDEEASRMLRNLVSRGDRTSTANAYQIAFDLYDNGTQEFLGKVLSSLPSGEPPKKKEAEGADKPEESESLLENQQAAPEEELPEDVAKVYRNIRSILDGSKTIRLNLEFLFRNNHTDLSILNKVRDSLEGRNSIFHTAVTFCNAFMNQGTTNDKFFRDNLEWLGKAVNWSKFTATAALGVIHRGNLSQSRKLLEPYLPKQGGLSNGSIFSQGGALYAYGLIHANHGAGALEYLKMQFGQAEEEVVQHGGALGLGIAGMGTGDNEIFEKLKDVLFQDSALNGEAVGLAMGLIMLGTGNVKALEDMITYAHETTHEKIVRGVALGMALIMYGRQEGADVLIEGLLNDPDPTLRYGGIMTVALAYCGTGSNKAIRKLLHTAVSDVNDDVRRIAVMSLGFILFRKPGSVPRMVELLSESYNPHVRYGSAMALGISCAGTGLDEAIDLLEPMMKDPTDFVRQGALISLAMIMVQQNEVMNPKVASIRKTLKKVVGDRHEDAMTKFGAALALGIIDAGGRNCTIGLQTQTGNLNMAGIVGMAVFTQYWYWFPFTHFLSLSFSPTSIIGLDHDLEMPDFKFHCATRQSLFDYPPEQEVKTEEGPALIATAILSTTAQAKRRAQKKERAQRHESMDIDSAPAKSGDKMEVDDDKAKEEGKDKKESDDKDAAAADAKKKPEKEKVGYEIENMSRVLPGQLKYISFPAGRYKPVKKPTGGPLLLIDTQPDEPKTLLEEKLKKVTTERAPVAGQQLGRSGAGQARASPFGVPEAQGPGGYGSADVGSGAAAAAGVLTAVDEDGEGDEEAAVPNPFEYFSDGEDEEE</sequence>
<accession>A0A024SM26</accession>
<evidence type="ECO:0000259" key="8">
    <source>
        <dbReference type="Pfam" id="PF18004"/>
    </source>
</evidence>
<comment type="function">
    <text evidence="1 6">Acts as a regulatory subunit of the 26S proteasome which is involved in the ATP-dependent degradation of ubiquitinated proteins.</text>
</comment>
<dbReference type="InterPro" id="IPR048570">
    <property type="entry name" value="PSMD1_RPN2_N"/>
</dbReference>
<evidence type="ECO:0000256" key="3">
    <source>
        <dbReference type="ARBA" id="ARBA00015684"/>
    </source>
</evidence>
<dbReference type="Pfam" id="PF01851">
    <property type="entry name" value="PC_rep"/>
    <property type="match status" value="2"/>
</dbReference>
<dbReference type="Proteomes" id="UP000024376">
    <property type="component" value="Unassembled WGS sequence"/>
</dbReference>
<protein>
    <recommendedName>
        <fullName evidence="3 6">26S proteasome regulatory subunit RPN2</fullName>
    </recommendedName>
</protein>